<organism evidence="2 3">
    <name type="scientific">Chironomus riparius</name>
    <dbReference type="NCBI Taxonomy" id="315576"/>
    <lineage>
        <taxon>Eukaryota</taxon>
        <taxon>Metazoa</taxon>
        <taxon>Ecdysozoa</taxon>
        <taxon>Arthropoda</taxon>
        <taxon>Hexapoda</taxon>
        <taxon>Insecta</taxon>
        <taxon>Pterygota</taxon>
        <taxon>Neoptera</taxon>
        <taxon>Endopterygota</taxon>
        <taxon>Diptera</taxon>
        <taxon>Nematocera</taxon>
        <taxon>Chironomoidea</taxon>
        <taxon>Chironomidae</taxon>
        <taxon>Chironominae</taxon>
        <taxon>Chironomus</taxon>
    </lineage>
</organism>
<reference evidence="2" key="2">
    <citation type="submission" date="2022-10" db="EMBL/GenBank/DDBJ databases">
        <authorList>
            <consortium name="ENA_rothamsted_submissions"/>
            <consortium name="culmorum"/>
            <person name="King R."/>
        </authorList>
    </citation>
    <scope>NUCLEOTIDE SEQUENCE</scope>
</reference>
<dbReference type="Gene3D" id="3.80.10.10">
    <property type="entry name" value="Ribonuclease Inhibitor"/>
    <property type="match status" value="1"/>
</dbReference>
<feature type="domain" description="F-box" evidence="1">
    <location>
        <begin position="1"/>
        <end position="45"/>
    </location>
</feature>
<name>A0A9N9WYH7_9DIPT</name>
<dbReference type="Proteomes" id="UP001153620">
    <property type="component" value="Chromosome 4"/>
</dbReference>
<dbReference type="InterPro" id="IPR032675">
    <property type="entry name" value="LRR_dom_sf"/>
</dbReference>
<evidence type="ECO:0000313" key="3">
    <source>
        <dbReference type="Proteomes" id="UP001153620"/>
    </source>
</evidence>
<dbReference type="OrthoDB" id="10484160at2759"/>
<evidence type="ECO:0000259" key="1">
    <source>
        <dbReference type="PROSITE" id="PS50181"/>
    </source>
</evidence>
<dbReference type="Gene3D" id="1.20.1280.50">
    <property type="match status" value="1"/>
</dbReference>
<dbReference type="PROSITE" id="PS50181">
    <property type="entry name" value="FBOX"/>
    <property type="match status" value="1"/>
</dbReference>
<proteinExistence type="predicted"/>
<reference evidence="2" key="1">
    <citation type="submission" date="2022-01" db="EMBL/GenBank/DDBJ databases">
        <authorList>
            <person name="King R."/>
        </authorList>
    </citation>
    <scope>NUCLEOTIDE SEQUENCE</scope>
</reference>
<evidence type="ECO:0000313" key="2">
    <source>
        <dbReference type="EMBL" id="CAG9811166.1"/>
    </source>
</evidence>
<dbReference type="InterPro" id="IPR001810">
    <property type="entry name" value="F-box_dom"/>
</dbReference>
<dbReference type="InterPro" id="IPR036047">
    <property type="entry name" value="F-box-like_dom_sf"/>
</dbReference>
<dbReference type="Pfam" id="PF12937">
    <property type="entry name" value="F-box-like"/>
    <property type="match status" value="1"/>
</dbReference>
<dbReference type="SUPFAM" id="SSF81383">
    <property type="entry name" value="F-box domain"/>
    <property type="match status" value="1"/>
</dbReference>
<dbReference type="SUPFAM" id="SSF52047">
    <property type="entry name" value="RNI-like"/>
    <property type="match status" value="1"/>
</dbReference>
<sequence>MENLPLEILLQIFSHCQATELLHLTETCSYYNKIISTRKELSEKFTIYFRHREDFFKSSQNRKYQRLTVDNFVERIHIGALSSIGTDIEHLEIRRWNWNLPAKLFLYIFKKCPNLKFIRFKGILFHYHLEFHESVQFRSLLDLQIMESDSRIFKIFQHSKCHRLVYDYVPTGGNLPIPDMINFLQAQDQLEDLTLSGFLAFFNAGIGRIIFHDSSLSEVQFRLKKLSIKNSPILETIHFRRFIDLHIKSLKYLEIDGTEFWDFSDYINRCTNLQELKIGKKSRQVTLSCLQPVPTVKILKIEGPVDKNFLANFPNLKTLEASNLRTEKDKFDEELVCNKVEDLTIVKTWLGGFFKFSKLKKLKLKNIRVMDYRIFDENSGIEELIIESCENLEILDAEVHKKLPKLRILKRI</sequence>
<dbReference type="EMBL" id="OU895880">
    <property type="protein sequence ID" value="CAG9811166.1"/>
    <property type="molecule type" value="Genomic_DNA"/>
</dbReference>
<dbReference type="CDD" id="cd09917">
    <property type="entry name" value="F-box_SF"/>
    <property type="match status" value="1"/>
</dbReference>
<gene>
    <name evidence="2" type="ORF">CHIRRI_LOCUS13975</name>
</gene>
<protein>
    <recommendedName>
        <fullName evidence="1">F-box domain-containing protein</fullName>
    </recommendedName>
</protein>
<keyword evidence="3" id="KW-1185">Reference proteome</keyword>
<dbReference type="AlphaFoldDB" id="A0A9N9WYH7"/>
<accession>A0A9N9WYH7</accession>